<keyword evidence="2" id="KW-1185">Reference proteome</keyword>
<gene>
    <name evidence="1" type="ORF">QUW44_08345</name>
</gene>
<accession>A0ABT7UZL3</accession>
<dbReference type="RefSeq" id="WP_289586528.1">
    <property type="nucleotide sequence ID" value="NZ_JAUDDW010000039.1"/>
</dbReference>
<evidence type="ECO:0000313" key="1">
    <source>
        <dbReference type="EMBL" id="MDM8267147.1"/>
    </source>
</evidence>
<protein>
    <submittedName>
        <fullName evidence="1">Uncharacterized protein</fullName>
    </submittedName>
</protein>
<evidence type="ECO:0000313" key="2">
    <source>
        <dbReference type="Proteomes" id="UP001529343"/>
    </source>
</evidence>
<reference evidence="2" key="1">
    <citation type="submission" date="2023-06" db="EMBL/GenBank/DDBJ databases">
        <title>Identification and characterization of horizontal gene transfer across gut microbiota members of farm animals based on homology search.</title>
        <authorList>
            <person name="Zeman M."/>
            <person name="Kubasova T."/>
            <person name="Jahodarova E."/>
            <person name="Nykrynova M."/>
            <person name="Rychlik I."/>
        </authorList>
    </citation>
    <scope>NUCLEOTIDE SEQUENCE [LARGE SCALE GENOMIC DNA]</scope>
    <source>
        <strain evidence="2">161_Gplus</strain>
    </source>
</reference>
<name>A0ABT7UZL3_9LACO</name>
<sequence>MNRQEQTEIINDLAAFVKQHREDQFGDHESLYMEMLKQWQQLSRPNMKGATQENQELYDRYWDAMGKWHQCFVKEQDRIVDPEPFAPDQFGESLLQENYEDLIEELAVTIIADLDRPAAADVIAINDFARLLNIQLLEMRELYTDVLNPIDFILLMEYWRMVDQVVQGREVEE</sequence>
<proteinExistence type="predicted"/>
<dbReference type="EMBL" id="JAUDDW010000039">
    <property type="protein sequence ID" value="MDM8267147.1"/>
    <property type="molecule type" value="Genomic_DNA"/>
</dbReference>
<organism evidence="1 2">
    <name type="scientific">Limosilactobacillus pontis</name>
    <dbReference type="NCBI Taxonomy" id="35787"/>
    <lineage>
        <taxon>Bacteria</taxon>
        <taxon>Bacillati</taxon>
        <taxon>Bacillota</taxon>
        <taxon>Bacilli</taxon>
        <taxon>Lactobacillales</taxon>
        <taxon>Lactobacillaceae</taxon>
        <taxon>Limosilactobacillus</taxon>
    </lineage>
</organism>
<dbReference type="Proteomes" id="UP001529343">
    <property type="component" value="Unassembled WGS sequence"/>
</dbReference>
<comment type="caution">
    <text evidence="1">The sequence shown here is derived from an EMBL/GenBank/DDBJ whole genome shotgun (WGS) entry which is preliminary data.</text>
</comment>